<proteinExistence type="predicted"/>
<dbReference type="AlphaFoldDB" id="M4BXC8"/>
<evidence type="ECO:0000313" key="1">
    <source>
        <dbReference type="EnsemblProtists" id="HpaP811209"/>
    </source>
</evidence>
<organism evidence="1 2">
    <name type="scientific">Hyaloperonospora arabidopsidis (strain Emoy2)</name>
    <name type="common">Downy mildew agent</name>
    <name type="synonym">Peronospora arabidopsidis</name>
    <dbReference type="NCBI Taxonomy" id="559515"/>
    <lineage>
        <taxon>Eukaryota</taxon>
        <taxon>Sar</taxon>
        <taxon>Stramenopiles</taxon>
        <taxon>Oomycota</taxon>
        <taxon>Peronosporomycetes</taxon>
        <taxon>Peronosporales</taxon>
        <taxon>Peronosporaceae</taxon>
        <taxon>Hyaloperonospora</taxon>
    </lineage>
</organism>
<dbReference type="VEuPathDB" id="FungiDB:HpaG811209"/>
<dbReference type="InParanoid" id="M4BXC8"/>
<dbReference type="HOGENOM" id="CLU_2404233_0_0_1"/>
<dbReference type="Proteomes" id="UP000011713">
    <property type="component" value="Unassembled WGS sequence"/>
</dbReference>
<evidence type="ECO:0000313" key="2">
    <source>
        <dbReference type="Proteomes" id="UP000011713"/>
    </source>
</evidence>
<reference evidence="1" key="2">
    <citation type="submission" date="2015-06" db="UniProtKB">
        <authorList>
            <consortium name="EnsemblProtists"/>
        </authorList>
    </citation>
    <scope>IDENTIFICATION</scope>
    <source>
        <strain evidence="1">Emoy2</strain>
    </source>
</reference>
<accession>M4BXC8</accession>
<dbReference type="EMBL" id="JH598024">
    <property type="status" value="NOT_ANNOTATED_CDS"/>
    <property type="molecule type" value="Genomic_DNA"/>
</dbReference>
<dbReference type="EnsemblProtists" id="HpaT811209">
    <property type="protein sequence ID" value="HpaP811209"/>
    <property type="gene ID" value="HpaG811209"/>
</dbReference>
<reference evidence="2" key="1">
    <citation type="journal article" date="2010" name="Science">
        <title>Signatures of adaptation to obligate biotrophy in the Hyaloperonospora arabidopsidis genome.</title>
        <authorList>
            <person name="Baxter L."/>
            <person name="Tripathy S."/>
            <person name="Ishaque N."/>
            <person name="Boot N."/>
            <person name="Cabral A."/>
            <person name="Kemen E."/>
            <person name="Thines M."/>
            <person name="Ah-Fong A."/>
            <person name="Anderson R."/>
            <person name="Badejoko W."/>
            <person name="Bittner-Eddy P."/>
            <person name="Boore J.L."/>
            <person name="Chibucos M.C."/>
            <person name="Coates M."/>
            <person name="Dehal P."/>
            <person name="Delehaunty K."/>
            <person name="Dong S."/>
            <person name="Downton P."/>
            <person name="Dumas B."/>
            <person name="Fabro G."/>
            <person name="Fronick C."/>
            <person name="Fuerstenberg S.I."/>
            <person name="Fulton L."/>
            <person name="Gaulin E."/>
            <person name="Govers F."/>
            <person name="Hughes L."/>
            <person name="Humphray S."/>
            <person name="Jiang R.H."/>
            <person name="Judelson H."/>
            <person name="Kamoun S."/>
            <person name="Kyung K."/>
            <person name="Meijer H."/>
            <person name="Minx P."/>
            <person name="Morris P."/>
            <person name="Nelson J."/>
            <person name="Phuntumart V."/>
            <person name="Qutob D."/>
            <person name="Rehmany A."/>
            <person name="Rougon-Cardoso A."/>
            <person name="Ryden P."/>
            <person name="Torto-Alalibo T."/>
            <person name="Studholme D."/>
            <person name="Wang Y."/>
            <person name="Win J."/>
            <person name="Wood J."/>
            <person name="Clifton S.W."/>
            <person name="Rogers J."/>
            <person name="Van den Ackerveken G."/>
            <person name="Jones J.D."/>
            <person name="McDowell J.M."/>
            <person name="Beynon J."/>
            <person name="Tyler B.M."/>
        </authorList>
    </citation>
    <scope>NUCLEOTIDE SEQUENCE [LARGE SCALE GENOMIC DNA]</scope>
    <source>
        <strain evidence="2">Emoy2</strain>
    </source>
</reference>
<sequence>MASVASVDHVFCAGSPLQSANRLPESPSLLLILHQYNTAAYIPPCRKTLNTPTLLPGHTHIFGFLCFAHPKLRELSISPNYCIVILIGHFLEP</sequence>
<protein>
    <submittedName>
        <fullName evidence="1">Uncharacterized protein</fullName>
    </submittedName>
</protein>
<name>M4BXC8_HYAAE</name>
<keyword evidence="2" id="KW-1185">Reference proteome</keyword>